<protein>
    <submittedName>
        <fullName evidence="1">Uncharacterized protein</fullName>
    </submittedName>
</protein>
<organism evidence="1 2">
    <name type="scientific">Persicimonas caeni</name>
    <dbReference type="NCBI Taxonomy" id="2292766"/>
    <lineage>
        <taxon>Bacteria</taxon>
        <taxon>Deltaproteobacteria</taxon>
        <taxon>Bradymonadales</taxon>
        <taxon>Bradymonadaceae</taxon>
        <taxon>Persicimonas</taxon>
    </lineage>
</organism>
<dbReference type="Proteomes" id="UP000315995">
    <property type="component" value="Chromosome"/>
</dbReference>
<proteinExistence type="predicted"/>
<gene>
    <name evidence="1" type="ORF">FIV42_14450</name>
</gene>
<accession>A0A5B8Y7B9</accession>
<evidence type="ECO:0000313" key="1">
    <source>
        <dbReference type="EMBL" id="QDG51897.1"/>
    </source>
</evidence>
<reference evidence="1 2" key="1">
    <citation type="submission" date="2019-06" db="EMBL/GenBank/DDBJ databases">
        <title>Persicimonas caeni gen. nov., sp. nov., a predatory bacterium isolated from solar saltern.</title>
        <authorList>
            <person name="Wang S."/>
        </authorList>
    </citation>
    <scope>NUCLEOTIDE SEQUENCE [LARGE SCALE GENOMIC DNA]</scope>
    <source>
        <strain evidence="1 2">YN101</strain>
    </source>
</reference>
<keyword evidence="2" id="KW-1185">Reference proteome</keyword>
<accession>A0A4Y6PV76</accession>
<name>A0A4Y6PV76_PERCE</name>
<dbReference type="AlphaFoldDB" id="A0A4Y6PV76"/>
<dbReference type="EMBL" id="CP041186">
    <property type="protein sequence ID" value="QDG51897.1"/>
    <property type="molecule type" value="Genomic_DNA"/>
</dbReference>
<evidence type="ECO:0000313" key="2">
    <source>
        <dbReference type="Proteomes" id="UP000315995"/>
    </source>
</evidence>
<dbReference type="RefSeq" id="WP_141198375.1">
    <property type="nucleotide sequence ID" value="NZ_CP041186.1"/>
</dbReference>
<sequence>MREPTTLFHFIHSKNVQYSVIWQSAEDANSHAAQFIDDFLGGEVPGRFEWNRMLGSTSVCELEFGEFDLAREFSLRLDKKSQLILRGLSLDLEIRDIFHAIAAASSPATSALTNSLDFPGQKCRGTYFGLPGLDCDGDIAADGIDRALGKIKRTALQRGSWTGLTRRIRRIQPFIGPATFRDVACIVAPSIGVVIDVRVRSAI</sequence>